<evidence type="ECO:0000313" key="3">
    <source>
        <dbReference type="Proteomes" id="UP000184267"/>
    </source>
</evidence>
<gene>
    <name evidence="2" type="ORF">TRAPUB_8188</name>
</gene>
<keyword evidence="3" id="KW-1185">Reference proteome</keyword>
<dbReference type="AlphaFoldDB" id="A0A1M2W628"/>
<sequence length="63" mass="6313">MPRVIIEAAGRAEAFGRTAGILNGHGSHCDKPQQHARGLGGREGGGRVAAGTCVTIAATQTSS</sequence>
<evidence type="ECO:0000256" key="1">
    <source>
        <dbReference type="SAM" id="MobiDB-lite"/>
    </source>
</evidence>
<dbReference type="Proteomes" id="UP000184267">
    <property type="component" value="Unassembled WGS sequence"/>
</dbReference>
<feature type="region of interest" description="Disordered" evidence="1">
    <location>
        <begin position="25"/>
        <end position="44"/>
    </location>
</feature>
<accession>A0A1M2W628</accession>
<name>A0A1M2W628_TRAPU</name>
<evidence type="ECO:0000313" key="2">
    <source>
        <dbReference type="EMBL" id="OJT15266.1"/>
    </source>
</evidence>
<proteinExistence type="predicted"/>
<protein>
    <submittedName>
        <fullName evidence="2">Uncharacterized protein</fullName>
    </submittedName>
</protein>
<dbReference type="EMBL" id="MNAD01000187">
    <property type="protein sequence ID" value="OJT15266.1"/>
    <property type="molecule type" value="Genomic_DNA"/>
</dbReference>
<reference evidence="2 3" key="1">
    <citation type="submission" date="2016-10" db="EMBL/GenBank/DDBJ databases">
        <title>Genome sequence of the basidiomycete white-rot fungus Trametes pubescens.</title>
        <authorList>
            <person name="Makela M.R."/>
            <person name="Granchi Z."/>
            <person name="Peng M."/>
            <person name="De Vries R.P."/>
            <person name="Grigoriev I."/>
            <person name="Riley R."/>
            <person name="Hilden K."/>
        </authorList>
    </citation>
    <scope>NUCLEOTIDE SEQUENCE [LARGE SCALE GENOMIC DNA]</scope>
    <source>
        <strain evidence="2 3">FBCC735</strain>
    </source>
</reference>
<organism evidence="2 3">
    <name type="scientific">Trametes pubescens</name>
    <name type="common">White-rot fungus</name>
    <dbReference type="NCBI Taxonomy" id="154538"/>
    <lineage>
        <taxon>Eukaryota</taxon>
        <taxon>Fungi</taxon>
        <taxon>Dikarya</taxon>
        <taxon>Basidiomycota</taxon>
        <taxon>Agaricomycotina</taxon>
        <taxon>Agaricomycetes</taxon>
        <taxon>Polyporales</taxon>
        <taxon>Polyporaceae</taxon>
        <taxon>Trametes</taxon>
    </lineage>
</organism>
<comment type="caution">
    <text evidence="2">The sequence shown here is derived from an EMBL/GenBank/DDBJ whole genome shotgun (WGS) entry which is preliminary data.</text>
</comment>